<evidence type="ECO:0000313" key="5">
    <source>
        <dbReference type="Proteomes" id="UP000582487"/>
    </source>
</evidence>
<dbReference type="GO" id="GO:0005829">
    <property type="term" value="C:cytosol"/>
    <property type="evidence" value="ECO:0007669"/>
    <property type="project" value="TreeGrafter"/>
</dbReference>
<comment type="caution">
    <text evidence="2">The sequence shown here is derived from an EMBL/GenBank/DDBJ whole genome shotgun (WGS) entry which is preliminary data.</text>
</comment>
<reference evidence="3 4" key="1">
    <citation type="submission" date="2018-06" db="EMBL/GenBank/DDBJ databases">
        <authorList>
            <consortium name="Pathogen Informatics"/>
            <person name="Doyle S."/>
        </authorList>
    </citation>
    <scope>NUCLEOTIDE SEQUENCE [LARGE SCALE GENOMIC DNA]</scope>
    <source>
        <strain evidence="3 4">NCTC11819</strain>
    </source>
</reference>
<proteinExistence type="inferred from homology"/>
<protein>
    <recommendedName>
        <fullName evidence="1">Cytokinin riboside 5'-monophosphate phosphoribohydrolase</fullName>
        <ecNumber evidence="1">3.2.2.n1</ecNumber>
    </recommendedName>
</protein>
<dbReference type="GeneID" id="61167512"/>
<evidence type="ECO:0000313" key="2">
    <source>
        <dbReference type="EMBL" id="NMW93869.1"/>
    </source>
</evidence>
<dbReference type="SUPFAM" id="SSF102405">
    <property type="entry name" value="MCP/YpsA-like"/>
    <property type="match status" value="1"/>
</dbReference>
<dbReference type="AlphaFoldDB" id="A0A2J9KQ26"/>
<gene>
    <name evidence="3" type="primary">yvdD</name>
    <name evidence="2" type="ORF">HHJ74_09285</name>
    <name evidence="3" type="ORF">NCTC11819_00221</name>
</gene>
<dbReference type="GO" id="GO:0009691">
    <property type="term" value="P:cytokinin biosynthetic process"/>
    <property type="evidence" value="ECO:0007669"/>
    <property type="project" value="UniProtKB-UniRule"/>
</dbReference>
<dbReference type="GO" id="GO:0016787">
    <property type="term" value="F:hydrolase activity"/>
    <property type="evidence" value="ECO:0007669"/>
    <property type="project" value="UniProtKB-KW"/>
</dbReference>
<dbReference type="RefSeq" id="WP_004012818.1">
    <property type="nucleotide sequence ID" value="NZ_CAMPNB010000011.1"/>
</dbReference>
<dbReference type="InterPro" id="IPR031100">
    <property type="entry name" value="LOG_fam"/>
</dbReference>
<dbReference type="NCBIfam" id="TIGR00730">
    <property type="entry name" value="Rossman fold protein, TIGR00730 family"/>
    <property type="match status" value="1"/>
</dbReference>
<evidence type="ECO:0000313" key="4">
    <source>
        <dbReference type="Proteomes" id="UP000255284"/>
    </source>
</evidence>
<accession>A0A2J9KQ26</accession>
<dbReference type="EMBL" id="JABCUV010000012">
    <property type="protein sequence ID" value="NMW93869.1"/>
    <property type="molecule type" value="Genomic_DNA"/>
</dbReference>
<dbReference type="EMBL" id="UGGQ01000006">
    <property type="protein sequence ID" value="STO15679.1"/>
    <property type="molecule type" value="Genomic_DNA"/>
</dbReference>
<evidence type="ECO:0000256" key="1">
    <source>
        <dbReference type="RuleBase" id="RU363015"/>
    </source>
</evidence>
<comment type="catalytic activity">
    <reaction evidence="1">
        <text>N(6)-(dimethylallyl)adenosine 5'-phosphate + H2O = N(6)-dimethylallyladenine + D-ribose 5-phosphate</text>
        <dbReference type="Rhea" id="RHEA:48560"/>
        <dbReference type="ChEBI" id="CHEBI:15377"/>
        <dbReference type="ChEBI" id="CHEBI:17660"/>
        <dbReference type="ChEBI" id="CHEBI:57526"/>
        <dbReference type="ChEBI" id="CHEBI:78346"/>
        <dbReference type="EC" id="3.2.2.n1"/>
    </reaction>
</comment>
<dbReference type="FunFam" id="3.40.50.450:FF:000011">
    <property type="entry name" value="TIGR00730 family Rossman fold protein"/>
    <property type="match status" value="1"/>
</dbReference>
<dbReference type="Proteomes" id="UP000255284">
    <property type="component" value="Unassembled WGS sequence"/>
</dbReference>
<dbReference type="EC" id="3.2.2.n1" evidence="1"/>
<name>A0A2J9KQ26_9ACTO</name>
<dbReference type="PANTHER" id="PTHR43393:SF3">
    <property type="entry name" value="LYSINE DECARBOXYLASE-LIKE PROTEIN"/>
    <property type="match status" value="1"/>
</dbReference>
<keyword evidence="1" id="KW-0378">Hydrolase</keyword>
<dbReference type="OrthoDB" id="9801098at2"/>
<comment type="similarity">
    <text evidence="1">Belongs to the LOG family.</text>
</comment>
<sequence length="241" mass="26427">MRTVMNRRAARDRAKRELADQQLLRPNLDADWTNGDPWRVLRIMGEFVDGFESLADIGKKAVTVFGSARVQPGSEFYQLGEEVGKAFAEAGYAVITGGGPGLMEAASKGAHENGGFSVGLGIELPHEQGMNQYVDLGVEFRYFFVRKTMFVKYAQAFVVLPGGFGTLDELFEAITLVQTHKIKQFPIVLVGKDYWSGLLGWVRDGLVAQGMVDLEETGIIQVVDTAAEAQRIVVENTAHLG</sequence>
<dbReference type="InterPro" id="IPR005269">
    <property type="entry name" value="LOG"/>
</dbReference>
<dbReference type="Pfam" id="PF03641">
    <property type="entry name" value="Lysine_decarbox"/>
    <property type="match status" value="1"/>
</dbReference>
<organism evidence="2 5">
    <name type="scientific">Mobiluncus mulieris</name>
    <dbReference type="NCBI Taxonomy" id="2052"/>
    <lineage>
        <taxon>Bacteria</taxon>
        <taxon>Bacillati</taxon>
        <taxon>Actinomycetota</taxon>
        <taxon>Actinomycetes</taxon>
        <taxon>Actinomycetales</taxon>
        <taxon>Actinomycetaceae</taxon>
        <taxon>Mobiluncus</taxon>
    </lineage>
</organism>
<dbReference type="Gene3D" id="3.40.50.450">
    <property type="match status" value="1"/>
</dbReference>
<reference evidence="2 5" key="2">
    <citation type="submission" date="2020-04" db="EMBL/GenBank/DDBJ databases">
        <title>Antimicrobial susceptibility and clonality of vaginal-derived multi-drug resistant Mobiluncus isolates in China.</title>
        <authorList>
            <person name="Zhang X."/>
        </authorList>
    </citation>
    <scope>NUCLEOTIDE SEQUENCE [LARGE SCALE GENOMIC DNA]</scope>
    <source>
        <strain evidence="2 5">7</strain>
    </source>
</reference>
<evidence type="ECO:0000313" key="3">
    <source>
        <dbReference type="EMBL" id="STO15679.1"/>
    </source>
</evidence>
<dbReference type="PANTHER" id="PTHR43393">
    <property type="entry name" value="CYTOKININ RIBOSIDE 5'-MONOPHOSPHATE PHOSPHORIBOHYDROLASE"/>
    <property type="match status" value="1"/>
</dbReference>
<dbReference type="Proteomes" id="UP000582487">
    <property type="component" value="Unassembled WGS sequence"/>
</dbReference>
<comment type="catalytic activity">
    <reaction evidence="1">
        <text>9-ribosyl-trans-zeatin 5'-phosphate + H2O = trans-zeatin + D-ribose 5-phosphate</text>
        <dbReference type="Rhea" id="RHEA:48564"/>
        <dbReference type="ChEBI" id="CHEBI:15377"/>
        <dbReference type="ChEBI" id="CHEBI:16522"/>
        <dbReference type="ChEBI" id="CHEBI:78346"/>
        <dbReference type="ChEBI" id="CHEBI:87947"/>
        <dbReference type="EC" id="3.2.2.n1"/>
    </reaction>
</comment>
<keyword evidence="1" id="KW-0203">Cytokinin biosynthesis</keyword>
<dbReference type="InterPro" id="IPR052341">
    <property type="entry name" value="LOG_family_nucleotidases"/>
</dbReference>